<dbReference type="InterPro" id="IPR029056">
    <property type="entry name" value="Ribokinase-like"/>
</dbReference>
<sequence>MAKVLCFGELLLRLATNRSEFIQDQGRLTSNFGGSEVNVAVGLSHLGNDTQFLTALPTDDIGKAARQFLVSHQVSLTQVKSAEGRVGIYFVEMGAGNRASNIIYDRKYSSFAQVSVSKEELSKALDGQDAVFISGITPALSDNLYQTTILLVQLAKKRGITVIYDNNYREKLWSNKQIAFDKLKKLLPMIDVLSVGILDIRAIFQDDSISDLEDAYRRLLSKYPNLKMLLSTNRETISAEEYRLQGSVYTQGKLYQSPKQAIYQVVDRIGTGDSYASGVIHGLLKGETPQNIVDFATANAILKHTVYGDVAIFTESQVKAYMASLPGVINR</sequence>
<evidence type="ECO:0000259" key="4">
    <source>
        <dbReference type="Pfam" id="PF00294"/>
    </source>
</evidence>
<evidence type="ECO:0000256" key="3">
    <source>
        <dbReference type="ARBA" id="ARBA00022777"/>
    </source>
</evidence>
<protein>
    <submittedName>
        <fullName evidence="6">2-dehydro-3-deoxygluconokinase</fullName>
    </submittedName>
</protein>
<dbReference type="CDD" id="cd01166">
    <property type="entry name" value="KdgK"/>
    <property type="match status" value="1"/>
</dbReference>
<dbReference type="SUPFAM" id="SSF53613">
    <property type="entry name" value="Ribokinase-like"/>
    <property type="match status" value="1"/>
</dbReference>
<dbReference type="PANTHER" id="PTHR43320">
    <property type="entry name" value="SUGAR KINASE"/>
    <property type="match status" value="1"/>
</dbReference>
<accession>A0A1K2HFI7</accession>
<dbReference type="Proteomes" id="UP000218979">
    <property type="component" value="Unassembled WGS sequence"/>
</dbReference>
<dbReference type="RefSeq" id="WP_031365492.1">
    <property type="nucleotide sequence ID" value="NZ_FPKS01000008.1"/>
</dbReference>
<keyword evidence="3 6" id="KW-0418">Kinase</keyword>
<organism evidence="6 7">
    <name type="scientific">Pseudolactococcus chungangensis CAU 28 = DSM 22330</name>
    <dbReference type="NCBI Taxonomy" id="1122154"/>
    <lineage>
        <taxon>Bacteria</taxon>
        <taxon>Bacillati</taxon>
        <taxon>Bacillota</taxon>
        <taxon>Bacilli</taxon>
        <taxon>Lactobacillales</taxon>
        <taxon>Streptococcaceae</taxon>
        <taxon>Pseudolactococcus</taxon>
    </lineage>
</organism>
<dbReference type="OrthoDB" id="9813569at2"/>
<name>A0A1K2HFI7_9LACT</name>
<reference evidence="5 8" key="1">
    <citation type="submission" date="2014-12" db="EMBL/GenBank/DDBJ databases">
        <title>Draft genome sequences of 10 type strains of Lactococcus.</title>
        <authorList>
            <person name="Sun Z."/>
            <person name="Zhong Z."/>
            <person name="Liu W."/>
            <person name="Zhang W."/>
            <person name="Zhang H."/>
        </authorList>
    </citation>
    <scope>NUCLEOTIDE SEQUENCE [LARGE SCALE GENOMIC DNA]</scope>
    <source>
        <strain evidence="5 8">DSM 22330</strain>
    </source>
</reference>
<dbReference type="GO" id="GO:0016301">
    <property type="term" value="F:kinase activity"/>
    <property type="evidence" value="ECO:0007669"/>
    <property type="project" value="UniProtKB-KW"/>
</dbReference>
<feature type="domain" description="Carbohydrate kinase PfkB" evidence="4">
    <location>
        <begin position="1"/>
        <end position="308"/>
    </location>
</feature>
<dbReference type="EMBL" id="JXJT01000009">
    <property type="protein sequence ID" value="PCS03355.1"/>
    <property type="molecule type" value="Genomic_DNA"/>
</dbReference>
<comment type="similarity">
    <text evidence="1">Belongs to the carbohydrate kinase PfkB family.</text>
</comment>
<dbReference type="InterPro" id="IPR052700">
    <property type="entry name" value="Carb_kinase_PfkB-like"/>
</dbReference>
<evidence type="ECO:0000313" key="5">
    <source>
        <dbReference type="EMBL" id="PCS03355.1"/>
    </source>
</evidence>
<dbReference type="Gene3D" id="3.40.1190.20">
    <property type="match status" value="1"/>
</dbReference>
<dbReference type="EMBL" id="FPKS01000008">
    <property type="protein sequence ID" value="SFZ75305.1"/>
    <property type="molecule type" value="Genomic_DNA"/>
</dbReference>
<evidence type="ECO:0000313" key="7">
    <source>
        <dbReference type="Proteomes" id="UP000185655"/>
    </source>
</evidence>
<evidence type="ECO:0000313" key="6">
    <source>
        <dbReference type="EMBL" id="SFZ75305.1"/>
    </source>
</evidence>
<dbReference type="Proteomes" id="UP000185655">
    <property type="component" value="Unassembled WGS sequence"/>
</dbReference>
<keyword evidence="2" id="KW-0808">Transferase</keyword>
<dbReference type="STRING" id="1122154.SAMN02746068_01526"/>
<evidence type="ECO:0000313" key="8">
    <source>
        <dbReference type="Proteomes" id="UP000218979"/>
    </source>
</evidence>
<evidence type="ECO:0000256" key="1">
    <source>
        <dbReference type="ARBA" id="ARBA00010688"/>
    </source>
</evidence>
<dbReference type="InterPro" id="IPR011611">
    <property type="entry name" value="PfkB_dom"/>
</dbReference>
<proteinExistence type="inferred from homology"/>
<evidence type="ECO:0000256" key="2">
    <source>
        <dbReference type="ARBA" id="ARBA00022679"/>
    </source>
</evidence>
<dbReference type="PANTHER" id="PTHR43320:SF2">
    <property type="entry name" value="2-DEHYDRO-3-DEOXYGLUCONOKINASE_2-DEHYDRO-3-DEOXYGALACTONOKINASE"/>
    <property type="match status" value="1"/>
</dbReference>
<keyword evidence="8" id="KW-1185">Reference proteome</keyword>
<dbReference type="AlphaFoldDB" id="A0A1K2HFI7"/>
<reference evidence="6 7" key="2">
    <citation type="submission" date="2016-11" db="EMBL/GenBank/DDBJ databases">
        <authorList>
            <person name="Jaros S."/>
            <person name="Januszkiewicz K."/>
            <person name="Wedrychowicz H."/>
        </authorList>
    </citation>
    <scope>NUCLEOTIDE SEQUENCE [LARGE SCALE GENOMIC DNA]</scope>
    <source>
        <strain evidence="6 7">DSM 22330</strain>
    </source>
</reference>
<dbReference type="Pfam" id="PF00294">
    <property type="entry name" value="PfkB"/>
    <property type="match status" value="1"/>
</dbReference>
<gene>
    <name evidence="5" type="ORF">RR45_GL002124</name>
    <name evidence="6" type="ORF">SAMN02746068_01526</name>
</gene>